<keyword evidence="3" id="KW-1185">Reference proteome</keyword>
<dbReference type="AlphaFoldDB" id="A0A975ML97"/>
<dbReference type="InterPro" id="IPR013424">
    <property type="entry name" value="Ice-binding_C"/>
</dbReference>
<accession>A0A975ML97</accession>
<reference evidence="2" key="1">
    <citation type="submission" date="2021-04" db="EMBL/GenBank/DDBJ databases">
        <title>Draft genome sequence data of methanotrophic Methylovulum sp. strain S1L and Methylomonas sp. strain S2AM isolated from boreal lake water columns.</title>
        <authorList>
            <person name="Rissanen A.J."/>
            <person name="Mangayil R."/>
            <person name="Svenning M.M."/>
            <person name="Khanongnuch R."/>
        </authorList>
    </citation>
    <scope>NUCLEOTIDE SEQUENCE</scope>
    <source>
        <strain evidence="2">S2AM</strain>
    </source>
</reference>
<dbReference type="Proteomes" id="UP000676649">
    <property type="component" value="Chromosome"/>
</dbReference>
<sequence length="205" mass="20757">MRTSLTLGLLSAALMLSNTVAQADTVFSTANYNAAEPGDFSIDSANFLATSFTLTQAEQITAIDGHFSQYGDGNTIFAAISSAANLANWSSSVVGQTSFAPNTDGTDSSAALSLTLDPGTYYLVLGSGLSGTTGATGLATGQDVIGSPQFYQSFDGGASWGNLGQNDLRLALEGTAVSSVPVPGTLPLLVSGLGVLAAGMRKRKA</sequence>
<gene>
    <name evidence="2" type="ORF">KEF85_09820</name>
</gene>
<feature type="signal peptide" evidence="1">
    <location>
        <begin position="1"/>
        <end position="23"/>
    </location>
</feature>
<dbReference type="NCBIfam" id="TIGR02595">
    <property type="entry name" value="PEP_CTERM"/>
    <property type="match status" value="1"/>
</dbReference>
<name>A0A975ML97_9GAMM</name>
<dbReference type="EMBL" id="CP073754">
    <property type="protein sequence ID" value="QWF69674.1"/>
    <property type="molecule type" value="Genomic_DNA"/>
</dbReference>
<feature type="chain" id="PRO_5037018300" evidence="1">
    <location>
        <begin position="24"/>
        <end position="205"/>
    </location>
</feature>
<protein>
    <submittedName>
        <fullName evidence="2">PEP-CTERM sorting domain-containing protein</fullName>
    </submittedName>
</protein>
<proteinExistence type="predicted"/>
<organism evidence="2 3">
    <name type="scientific">Methylomonas paludis</name>
    <dbReference type="NCBI Taxonomy" id="1173101"/>
    <lineage>
        <taxon>Bacteria</taxon>
        <taxon>Pseudomonadati</taxon>
        <taxon>Pseudomonadota</taxon>
        <taxon>Gammaproteobacteria</taxon>
        <taxon>Methylococcales</taxon>
        <taxon>Methylococcaceae</taxon>
        <taxon>Methylomonas</taxon>
    </lineage>
</organism>
<evidence type="ECO:0000313" key="2">
    <source>
        <dbReference type="EMBL" id="QWF69674.1"/>
    </source>
</evidence>
<evidence type="ECO:0000256" key="1">
    <source>
        <dbReference type="SAM" id="SignalP"/>
    </source>
</evidence>
<keyword evidence="1" id="KW-0732">Signal</keyword>
<dbReference type="KEGG" id="mpad:KEF85_09820"/>
<evidence type="ECO:0000313" key="3">
    <source>
        <dbReference type="Proteomes" id="UP000676649"/>
    </source>
</evidence>
<dbReference type="RefSeq" id="WP_215580017.1">
    <property type="nucleotide sequence ID" value="NZ_CP073754.1"/>
</dbReference>